<comment type="caution">
    <text evidence="2">The sequence shown here is derived from an EMBL/GenBank/DDBJ whole genome shotgun (WGS) entry which is preliminary data.</text>
</comment>
<reference evidence="2 3" key="1">
    <citation type="submission" date="2022-03" db="EMBL/GenBank/DDBJ databases">
        <authorList>
            <person name="Macdonald S."/>
            <person name="Ahmed S."/>
            <person name="Newling K."/>
        </authorList>
    </citation>
    <scope>NUCLEOTIDE SEQUENCE [LARGE SCALE GENOMIC DNA]</scope>
</reference>
<sequence>MVLWVFGYGSLTLTWNPCFDFDKKLIGYIKTTNASSILLVLIIEERLNILQELARWSNPLELYVFTSTQDKVSNKYYLGPAPLEEIAMQIATGSGPCRNNREYLFKLERAMHDIEHEEEYMTELANEVRKQLNLSKEVKALLKPVVTRVPIKSQSQAHVSTRQRVLAS</sequence>
<evidence type="ECO:0008006" key="4">
    <source>
        <dbReference type="Google" id="ProtNLM"/>
    </source>
</evidence>
<accession>A0ABC8KJ73</accession>
<protein>
    <recommendedName>
        <fullName evidence="4">Gamma-glutamylcyclotransferase</fullName>
    </recommendedName>
</protein>
<evidence type="ECO:0000313" key="2">
    <source>
        <dbReference type="EMBL" id="CAH8359199.1"/>
    </source>
</evidence>
<dbReference type="PANTHER" id="PTHR12192:SF27">
    <property type="entry name" value="GAMMA-GLUTAMYLCYCLOTRANSFERASE 2-1"/>
    <property type="match status" value="1"/>
</dbReference>
<keyword evidence="1" id="KW-0456">Lyase</keyword>
<keyword evidence="3" id="KW-1185">Reference proteome</keyword>
<dbReference type="InterPro" id="IPR006840">
    <property type="entry name" value="ChaC"/>
</dbReference>
<dbReference type="Proteomes" id="UP001642260">
    <property type="component" value="Unassembled WGS sequence"/>
</dbReference>
<dbReference type="GO" id="GO:0016829">
    <property type="term" value="F:lyase activity"/>
    <property type="evidence" value="ECO:0007669"/>
    <property type="project" value="UniProtKB-KW"/>
</dbReference>
<name>A0ABC8KJ73_ERUVS</name>
<evidence type="ECO:0000256" key="1">
    <source>
        <dbReference type="ARBA" id="ARBA00023239"/>
    </source>
</evidence>
<proteinExistence type="predicted"/>
<dbReference type="PANTHER" id="PTHR12192">
    <property type="entry name" value="CATION TRANSPORT PROTEIN CHAC-RELATED"/>
    <property type="match status" value="1"/>
</dbReference>
<dbReference type="Pfam" id="PF04752">
    <property type="entry name" value="ChaC"/>
    <property type="match status" value="2"/>
</dbReference>
<dbReference type="EMBL" id="CAKOAT010262709">
    <property type="protein sequence ID" value="CAH8359199.1"/>
    <property type="molecule type" value="Genomic_DNA"/>
</dbReference>
<organism evidence="2 3">
    <name type="scientific">Eruca vesicaria subsp. sativa</name>
    <name type="common">Garden rocket</name>
    <name type="synonym">Eruca sativa</name>
    <dbReference type="NCBI Taxonomy" id="29727"/>
    <lineage>
        <taxon>Eukaryota</taxon>
        <taxon>Viridiplantae</taxon>
        <taxon>Streptophyta</taxon>
        <taxon>Embryophyta</taxon>
        <taxon>Tracheophyta</taxon>
        <taxon>Spermatophyta</taxon>
        <taxon>Magnoliopsida</taxon>
        <taxon>eudicotyledons</taxon>
        <taxon>Gunneridae</taxon>
        <taxon>Pentapetalae</taxon>
        <taxon>rosids</taxon>
        <taxon>malvids</taxon>
        <taxon>Brassicales</taxon>
        <taxon>Brassicaceae</taxon>
        <taxon>Brassiceae</taxon>
        <taxon>Eruca</taxon>
    </lineage>
</organism>
<gene>
    <name evidence="2" type="ORF">ERUC_LOCUS24955</name>
</gene>
<dbReference type="AlphaFoldDB" id="A0ABC8KJ73"/>
<evidence type="ECO:0000313" key="3">
    <source>
        <dbReference type="Proteomes" id="UP001642260"/>
    </source>
</evidence>